<sequence>MSVSYDCTYMFLLVSDASSCPVVMCVPADL</sequence>
<reference evidence="1" key="2">
    <citation type="journal article" date="2015" name="Data Brief">
        <title>Shoot transcriptome of the giant reed, Arundo donax.</title>
        <authorList>
            <person name="Barrero R.A."/>
            <person name="Guerrero F.D."/>
            <person name="Moolhuijzen P."/>
            <person name="Goolsby J.A."/>
            <person name="Tidwell J."/>
            <person name="Bellgard S.E."/>
            <person name="Bellgard M.I."/>
        </authorList>
    </citation>
    <scope>NUCLEOTIDE SEQUENCE</scope>
    <source>
        <tissue evidence="1">Shoot tissue taken approximately 20 cm above the soil surface</tissue>
    </source>
</reference>
<reference evidence="1" key="1">
    <citation type="submission" date="2014-09" db="EMBL/GenBank/DDBJ databases">
        <authorList>
            <person name="Magalhaes I.L.F."/>
            <person name="Oliveira U."/>
            <person name="Santos F.R."/>
            <person name="Vidigal T.H.D.A."/>
            <person name="Brescovit A.D."/>
            <person name="Santos A.J."/>
        </authorList>
    </citation>
    <scope>NUCLEOTIDE SEQUENCE</scope>
    <source>
        <tissue evidence="1">Shoot tissue taken approximately 20 cm above the soil surface</tissue>
    </source>
</reference>
<dbReference type="AlphaFoldDB" id="A0A0A9GGK3"/>
<proteinExistence type="predicted"/>
<protein>
    <submittedName>
        <fullName evidence="1">Uncharacterized protein</fullName>
    </submittedName>
</protein>
<organism evidence="1">
    <name type="scientific">Arundo donax</name>
    <name type="common">Giant reed</name>
    <name type="synonym">Donax arundinaceus</name>
    <dbReference type="NCBI Taxonomy" id="35708"/>
    <lineage>
        <taxon>Eukaryota</taxon>
        <taxon>Viridiplantae</taxon>
        <taxon>Streptophyta</taxon>
        <taxon>Embryophyta</taxon>
        <taxon>Tracheophyta</taxon>
        <taxon>Spermatophyta</taxon>
        <taxon>Magnoliopsida</taxon>
        <taxon>Liliopsida</taxon>
        <taxon>Poales</taxon>
        <taxon>Poaceae</taxon>
        <taxon>PACMAD clade</taxon>
        <taxon>Arundinoideae</taxon>
        <taxon>Arundineae</taxon>
        <taxon>Arundo</taxon>
    </lineage>
</organism>
<name>A0A0A9GGK3_ARUDO</name>
<evidence type="ECO:0000313" key="1">
    <source>
        <dbReference type="EMBL" id="JAE19818.1"/>
    </source>
</evidence>
<dbReference type="EMBL" id="GBRH01178078">
    <property type="protein sequence ID" value="JAE19818.1"/>
    <property type="molecule type" value="Transcribed_RNA"/>
</dbReference>
<accession>A0A0A9GGK3</accession>